<keyword evidence="3" id="KW-0233">DNA recombination</keyword>
<name>A0A1I3AIV0_9EURY</name>
<dbReference type="Proteomes" id="UP000323537">
    <property type="component" value="Unassembled WGS sequence"/>
</dbReference>
<evidence type="ECO:0000256" key="2">
    <source>
        <dbReference type="ARBA" id="ARBA00023125"/>
    </source>
</evidence>
<keyword evidence="6" id="KW-1185">Reference proteome</keyword>
<accession>A0A1I3AIV0</accession>
<dbReference type="AlphaFoldDB" id="A0A1I3AIV0"/>
<dbReference type="InterPro" id="IPR050090">
    <property type="entry name" value="Tyrosine_recombinase_XerCD"/>
</dbReference>
<evidence type="ECO:0000259" key="4">
    <source>
        <dbReference type="PROSITE" id="PS51898"/>
    </source>
</evidence>
<dbReference type="InterPro" id="IPR011010">
    <property type="entry name" value="DNA_brk_join_enz"/>
</dbReference>
<evidence type="ECO:0000313" key="6">
    <source>
        <dbReference type="Proteomes" id="UP000323537"/>
    </source>
</evidence>
<reference evidence="5 6" key="1">
    <citation type="submission" date="2016-10" db="EMBL/GenBank/DDBJ databases">
        <authorList>
            <person name="Varghese N."/>
            <person name="Submissions S."/>
        </authorList>
    </citation>
    <scope>NUCLEOTIDE SEQUENCE [LARGE SCALE GENOMIC DNA]</scope>
    <source>
        <strain evidence="5 6">CGMCC 1.6377</strain>
    </source>
</reference>
<sequence length="222" mass="25853">MSESTNSETQSEQARVWLTPEQVDAIRDAATDTGAKYLRARNETIIALLADTGLRNEELTQLTTEMYLRDAGELYLPTNIQKQSGNGRDDWPRSHHLELDVDGTIGTQRSLNTYLDSRWKDSPYLFPSRQSDQMTTRSVRNVVKQLAHEADIQPFRYDESGEFGRGDPDDIHPHVFRHSLAYRLLHDRDRDDGQFDIYFVRNRLRHASLQTTLRKYDHFRTI</sequence>
<dbReference type="GO" id="GO:0015074">
    <property type="term" value="P:DNA integration"/>
    <property type="evidence" value="ECO:0007669"/>
    <property type="project" value="UniProtKB-KW"/>
</dbReference>
<dbReference type="RefSeq" id="WP_149784078.1">
    <property type="nucleotide sequence ID" value="NZ_BAAADP010000004.1"/>
</dbReference>
<organism evidence="5 6">
    <name type="scientific">Halorubrum aquaticum</name>
    <dbReference type="NCBI Taxonomy" id="387340"/>
    <lineage>
        <taxon>Archaea</taxon>
        <taxon>Methanobacteriati</taxon>
        <taxon>Methanobacteriota</taxon>
        <taxon>Stenosarchaea group</taxon>
        <taxon>Halobacteria</taxon>
        <taxon>Halobacteriales</taxon>
        <taxon>Haloferacaceae</taxon>
        <taxon>Halorubrum</taxon>
    </lineage>
</organism>
<dbReference type="GO" id="GO:0006310">
    <property type="term" value="P:DNA recombination"/>
    <property type="evidence" value="ECO:0007669"/>
    <property type="project" value="UniProtKB-KW"/>
</dbReference>
<dbReference type="GO" id="GO:0003677">
    <property type="term" value="F:DNA binding"/>
    <property type="evidence" value="ECO:0007669"/>
    <property type="project" value="UniProtKB-KW"/>
</dbReference>
<dbReference type="InterPro" id="IPR013762">
    <property type="entry name" value="Integrase-like_cat_sf"/>
</dbReference>
<dbReference type="PROSITE" id="PS51898">
    <property type="entry name" value="TYR_RECOMBINASE"/>
    <property type="match status" value="1"/>
</dbReference>
<protein>
    <submittedName>
        <fullName evidence="5">Integrase/recombinase XerD</fullName>
    </submittedName>
</protein>
<dbReference type="PANTHER" id="PTHR30349:SF41">
    <property type="entry name" value="INTEGRASE_RECOMBINASE PROTEIN MJ0367-RELATED"/>
    <property type="match status" value="1"/>
</dbReference>
<dbReference type="Pfam" id="PF00589">
    <property type="entry name" value="Phage_integrase"/>
    <property type="match status" value="1"/>
</dbReference>
<evidence type="ECO:0000313" key="5">
    <source>
        <dbReference type="EMBL" id="SFH49997.1"/>
    </source>
</evidence>
<dbReference type="OrthoDB" id="142231at2157"/>
<evidence type="ECO:0000256" key="3">
    <source>
        <dbReference type="ARBA" id="ARBA00023172"/>
    </source>
</evidence>
<dbReference type="SUPFAM" id="SSF56349">
    <property type="entry name" value="DNA breaking-rejoining enzymes"/>
    <property type="match status" value="1"/>
</dbReference>
<dbReference type="CDD" id="cd00397">
    <property type="entry name" value="DNA_BRE_C"/>
    <property type="match status" value="1"/>
</dbReference>
<dbReference type="PANTHER" id="PTHR30349">
    <property type="entry name" value="PHAGE INTEGRASE-RELATED"/>
    <property type="match status" value="1"/>
</dbReference>
<keyword evidence="2" id="KW-0238">DNA-binding</keyword>
<dbReference type="EMBL" id="FOPZ01000006">
    <property type="protein sequence ID" value="SFH49997.1"/>
    <property type="molecule type" value="Genomic_DNA"/>
</dbReference>
<evidence type="ECO:0000256" key="1">
    <source>
        <dbReference type="ARBA" id="ARBA00022908"/>
    </source>
</evidence>
<gene>
    <name evidence="5" type="ORF">SAMN04488066_10628</name>
</gene>
<dbReference type="InterPro" id="IPR002104">
    <property type="entry name" value="Integrase_catalytic"/>
</dbReference>
<feature type="domain" description="Tyr recombinase" evidence="4">
    <location>
        <begin position="13"/>
        <end position="222"/>
    </location>
</feature>
<proteinExistence type="predicted"/>
<keyword evidence="1" id="KW-0229">DNA integration</keyword>
<dbReference type="Gene3D" id="1.10.443.10">
    <property type="entry name" value="Intergrase catalytic core"/>
    <property type="match status" value="1"/>
</dbReference>